<dbReference type="Proteomes" id="UP001152531">
    <property type="component" value="Unassembled WGS sequence"/>
</dbReference>
<gene>
    <name evidence="1" type="ORF">CLIB1444_13S03488</name>
</gene>
<proteinExistence type="predicted"/>
<organism evidence="1 2">
    <name type="scientific">[Candida] jaroonii</name>
    <dbReference type="NCBI Taxonomy" id="467808"/>
    <lineage>
        <taxon>Eukaryota</taxon>
        <taxon>Fungi</taxon>
        <taxon>Dikarya</taxon>
        <taxon>Ascomycota</taxon>
        <taxon>Saccharomycotina</taxon>
        <taxon>Pichiomycetes</taxon>
        <taxon>Debaryomycetaceae</taxon>
        <taxon>Yamadazyma</taxon>
    </lineage>
</organism>
<evidence type="ECO:0000313" key="2">
    <source>
        <dbReference type="Proteomes" id="UP001152531"/>
    </source>
</evidence>
<reference evidence="1" key="1">
    <citation type="submission" date="2022-06" db="EMBL/GenBank/DDBJ databases">
        <authorList>
            <person name="Legras J.-L."/>
            <person name="Devillers H."/>
            <person name="Grondin C."/>
        </authorList>
    </citation>
    <scope>NUCLEOTIDE SEQUENCE</scope>
    <source>
        <strain evidence="1">CLIB 1444</strain>
    </source>
</reference>
<dbReference type="EMBL" id="CALSDN010000013">
    <property type="protein sequence ID" value="CAH6723241.1"/>
    <property type="molecule type" value="Genomic_DNA"/>
</dbReference>
<comment type="caution">
    <text evidence="1">The sequence shown here is derived from an EMBL/GenBank/DDBJ whole genome shotgun (WGS) entry which is preliminary data.</text>
</comment>
<protein>
    <submittedName>
        <fullName evidence="1">Beta-mannosyltransferase 5</fullName>
    </submittedName>
</protein>
<name>A0ACA9YE91_9ASCO</name>
<sequence length="626" mass="72002">MARRFTKFSIASIVFVLWVALTVLYVSTYDKEFLQIIKVKSSSLFKPSTAAAKETINYDGIQLGIDEPIVIFPGDFNFDDVKTLYGEIFDDKSTAKILKYSKQNNPNAEEGQFHKLGLKTFNSFSTNTECNELENDIDIEVDRAITFDRNLEDILRRFISSNSDYFKEVYPYFEKSIPNHFARNTIDRHFFKLAGSSVWLEQYGVHFMISRIIYTPNSARNNPTVSLTYAQIFNEQWQEMKNVTLIVPTKSEVENPNTVKYKDGYFTKVSYPDFLPIPTLHKPSRVKGKNYGAEDPRILLIKDEQGLEQPLIVFNSLHRKLDSKATDDEGSEHVKVEYYRSMFVSWPWKFQRGKGSVDPFPNELTDKMIYNKMAELRRNGLERQKKQKNWAPFVDLKERETFTYDKFIYFIYRWSNLEVLRCELASIEGDESKCEFVYKMTENLDINEEVGPLRGGTELIDIGKFTDLPKEIKSNKQIWMGFARAHIKNCGCNSDMYRPNLVAVSKEGGNFNVDLISSFTSLDITPISWNLDAPQELCGGNSVIIPNGVSFWKITQTHETDSLEDELSITFSLSDATINLVRIRGILSSILNLSKSSKPQNKHIECALQESVNFCSDFSKEVSQNA</sequence>
<keyword evidence="2" id="KW-1185">Reference proteome</keyword>
<evidence type="ECO:0000313" key="1">
    <source>
        <dbReference type="EMBL" id="CAH6723241.1"/>
    </source>
</evidence>
<accession>A0ACA9YE91</accession>